<reference evidence="4 5" key="1">
    <citation type="submission" date="2017-11" db="EMBL/GenBank/DDBJ databases">
        <title>De novo assembly and phasing of dikaryotic genomes from two isolates of Puccinia coronata f. sp. avenae, the causal agent of oat crown rust.</title>
        <authorList>
            <person name="Miller M.E."/>
            <person name="Zhang Y."/>
            <person name="Omidvar V."/>
            <person name="Sperschneider J."/>
            <person name="Schwessinger B."/>
            <person name="Raley C."/>
            <person name="Palmer J.M."/>
            <person name="Garnica D."/>
            <person name="Upadhyaya N."/>
            <person name="Rathjen J."/>
            <person name="Taylor J.M."/>
            <person name="Park R.F."/>
            <person name="Dodds P.N."/>
            <person name="Hirsch C.D."/>
            <person name="Kianian S.F."/>
            <person name="Figueroa M."/>
        </authorList>
    </citation>
    <scope>NUCLEOTIDE SEQUENCE [LARGE SCALE GENOMIC DNA]</scope>
    <source>
        <strain evidence="3">12NC29</strain>
        <strain evidence="1">12SD80</strain>
    </source>
</reference>
<evidence type="ECO:0000313" key="2">
    <source>
        <dbReference type="EMBL" id="PLW43162.1"/>
    </source>
</evidence>
<dbReference type="Proteomes" id="UP000235388">
    <property type="component" value="Unassembled WGS sequence"/>
</dbReference>
<dbReference type="AlphaFoldDB" id="A0A2N5VAT5"/>
<evidence type="ECO:0000313" key="4">
    <source>
        <dbReference type="Proteomes" id="UP000235388"/>
    </source>
</evidence>
<gene>
    <name evidence="3" type="ORF">PCANC_09657</name>
    <name evidence="2" type="ORF">PCASD_08052</name>
    <name evidence="1" type="ORF">PCASD_22264</name>
</gene>
<protein>
    <submittedName>
        <fullName evidence="3">Uncharacterized protein</fullName>
    </submittedName>
</protein>
<dbReference type="EMBL" id="PGCJ01000113">
    <property type="protein sequence ID" value="PLW47102.1"/>
    <property type="molecule type" value="Genomic_DNA"/>
</dbReference>
<sequence length="120" mass="13507">MILVHTHLKAEVTTSAHQTALSHPIIIPLICSPKTHLKSSTSPPQPDHLAVWHQLSLHQNCINNWVRETFDLNVQADHPQDTDTTTLTLPDSNSTDKINLDSCENFTESQQSIQSQRPIR</sequence>
<dbReference type="Proteomes" id="UP000235392">
    <property type="component" value="Unassembled WGS sequence"/>
</dbReference>
<organism evidence="3 4">
    <name type="scientific">Puccinia coronata f. sp. avenae</name>
    <dbReference type="NCBI Taxonomy" id="200324"/>
    <lineage>
        <taxon>Eukaryota</taxon>
        <taxon>Fungi</taxon>
        <taxon>Dikarya</taxon>
        <taxon>Basidiomycota</taxon>
        <taxon>Pucciniomycotina</taxon>
        <taxon>Pucciniomycetes</taxon>
        <taxon>Pucciniales</taxon>
        <taxon>Pucciniaceae</taxon>
        <taxon>Puccinia</taxon>
    </lineage>
</organism>
<keyword evidence="4" id="KW-1185">Reference proteome</keyword>
<evidence type="ECO:0000313" key="1">
    <source>
        <dbReference type="EMBL" id="PLW07593.1"/>
    </source>
</evidence>
<dbReference type="EMBL" id="PGCI01001119">
    <property type="protein sequence ID" value="PLW07593.1"/>
    <property type="molecule type" value="Genomic_DNA"/>
</dbReference>
<evidence type="ECO:0000313" key="3">
    <source>
        <dbReference type="EMBL" id="PLW47102.1"/>
    </source>
</evidence>
<name>A0A2N5VAT5_9BASI</name>
<proteinExistence type="predicted"/>
<dbReference type="STRING" id="200324.A0A2N5VAT5"/>
<dbReference type="EMBL" id="PGCI01000071">
    <property type="protein sequence ID" value="PLW43162.1"/>
    <property type="molecule type" value="Genomic_DNA"/>
</dbReference>
<evidence type="ECO:0000313" key="5">
    <source>
        <dbReference type="Proteomes" id="UP000235392"/>
    </source>
</evidence>
<comment type="caution">
    <text evidence="3">The sequence shown here is derived from an EMBL/GenBank/DDBJ whole genome shotgun (WGS) entry which is preliminary data.</text>
</comment>
<accession>A0A2N5VAT5</accession>